<keyword evidence="2" id="KW-1185">Reference proteome</keyword>
<name>A0ABU6YNZ1_9FABA</name>
<dbReference type="EMBL" id="JASCZI010242566">
    <property type="protein sequence ID" value="MED6211477.1"/>
    <property type="molecule type" value="Genomic_DNA"/>
</dbReference>
<sequence>MVIHSAQALLLGINPYSIAEIQHSTIYPESKIAEIIELHAEVDNTNLELAKERPNEPPSKPPDLRLHKVGVVDVDVGTESSAEVGASVRGMWTTMTMEGGTRPQVGVIGGKCTTSISRGAEDGVVAKGKVRTKSYTVVRDDVSL</sequence>
<proteinExistence type="predicted"/>
<comment type="caution">
    <text evidence="1">The sequence shown here is derived from an EMBL/GenBank/DDBJ whole genome shotgun (WGS) entry which is preliminary data.</text>
</comment>
<evidence type="ECO:0000313" key="1">
    <source>
        <dbReference type="EMBL" id="MED6211477.1"/>
    </source>
</evidence>
<reference evidence="1 2" key="1">
    <citation type="journal article" date="2023" name="Plants (Basel)">
        <title>Bridging the Gap: Combining Genomics and Transcriptomics Approaches to Understand Stylosanthes scabra, an Orphan Legume from the Brazilian Caatinga.</title>
        <authorList>
            <person name="Ferreira-Neto J.R.C."/>
            <person name="da Silva M.D."/>
            <person name="Binneck E."/>
            <person name="de Melo N.F."/>
            <person name="da Silva R.H."/>
            <person name="de Melo A.L.T.M."/>
            <person name="Pandolfi V."/>
            <person name="Bustamante F.O."/>
            <person name="Brasileiro-Vidal A.C."/>
            <person name="Benko-Iseppon A.M."/>
        </authorList>
    </citation>
    <scope>NUCLEOTIDE SEQUENCE [LARGE SCALE GENOMIC DNA]</scope>
    <source>
        <tissue evidence="1">Leaves</tissue>
    </source>
</reference>
<protein>
    <submittedName>
        <fullName evidence="1">Uncharacterized protein</fullName>
    </submittedName>
</protein>
<dbReference type="Proteomes" id="UP001341840">
    <property type="component" value="Unassembled WGS sequence"/>
</dbReference>
<accession>A0ABU6YNZ1</accession>
<gene>
    <name evidence="1" type="ORF">PIB30_074027</name>
</gene>
<organism evidence="1 2">
    <name type="scientific">Stylosanthes scabra</name>
    <dbReference type="NCBI Taxonomy" id="79078"/>
    <lineage>
        <taxon>Eukaryota</taxon>
        <taxon>Viridiplantae</taxon>
        <taxon>Streptophyta</taxon>
        <taxon>Embryophyta</taxon>
        <taxon>Tracheophyta</taxon>
        <taxon>Spermatophyta</taxon>
        <taxon>Magnoliopsida</taxon>
        <taxon>eudicotyledons</taxon>
        <taxon>Gunneridae</taxon>
        <taxon>Pentapetalae</taxon>
        <taxon>rosids</taxon>
        <taxon>fabids</taxon>
        <taxon>Fabales</taxon>
        <taxon>Fabaceae</taxon>
        <taxon>Papilionoideae</taxon>
        <taxon>50 kb inversion clade</taxon>
        <taxon>dalbergioids sensu lato</taxon>
        <taxon>Dalbergieae</taxon>
        <taxon>Pterocarpus clade</taxon>
        <taxon>Stylosanthes</taxon>
    </lineage>
</organism>
<evidence type="ECO:0000313" key="2">
    <source>
        <dbReference type="Proteomes" id="UP001341840"/>
    </source>
</evidence>